<keyword id="KW-0903">Direct protein sequencing</keyword>
<dbReference type="AlphaFoldDB" id="Q9TWG9"/>
<name>Q9TWG9_MANSE</name>
<proteinExistence type="evidence at protein level"/>
<reference key="1">
    <citation type="journal article" date="1995" name="Arch. Insect Biochem. Physiol.">
        <title>Biochemical characterization, developmental expression, and induction of the immune protein scolexin from Manduca sexta.</title>
        <authorList>
            <person name="Kyriakides T.R."/>
            <person name="McKillip J.L."/>
            <person name="Spence K.D."/>
        </authorList>
    </citation>
    <scope>PROTEIN SEQUENCE</scope>
</reference>
<sequence length="21" mass="2315">ANDIQLNQKLSIEAKGAKPYI</sequence>
<accession>Q9TWG9</accession>
<organism>
    <name type="scientific">Manduca sexta</name>
    <name type="common">Tobacco hawkmoth</name>
    <name type="synonym">Tobacco hornworm</name>
    <dbReference type="NCBI Taxonomy" id="7130"/>
    <lineage>
        <taxon>Eukaryota</taxon>
        <taxon>Metazoa</taxon>
        <taxon>Ecdysozoa</taxon>
        <taxon>Arthropoda</taxon>
        <taxon>Hexapoda</taxon>
        <taxon>Insecta</taxon>
        <taxon>Pterygota</taxon>
        <taxon>Neoptera</taxon>
        <taxon>Endopterygota</taxon>
        <taxon>Lepidoptera</taxon>
        <taxon>Glossata</taxon>
        <taxon>Ditrysia</taxon>
        <taxon>Bombycoidea</taxon>
        <taxon>Sphingidae</taxon>
        <taxon>Sphinginae</taxon>
        <taxon>Sphingini</taxon>
        <taxon>Manduca</taxon>
    </lineage>
</organism>
<protein>
    <submittedName>
        <fullName>SCOLEXIN-2</fullName>
    </submittedName>
</protein>